<feature type="repeat" description="HEAT" evidence="3">
    <location>
        <begin position="9"/>
        <end position="47"/>
    </location>
</feature>
<feature type="repeat" description="HEAT" evidence="3">
    <location>
        <begin position="399"/>
        <end position="437"/>
    </location>
</feature>
<proteinExistence type="inferred from homology"/>
<reference evidence="5" key="1">
    <citation type="submission" date="2021-01" db="EMBL/GenBank/DDBJ databases">
        <authorList>
            <person name="Corre E."/>
            <person name="Pelletier E."/>
            <person name="Niang G."/>
            <person name="Scheremetjew M."/>
            <person name="Finn R."/>
            <person name="Kale V."/>
            <person name="Holt S."/>
            <person name="Cochrane G."/>
            <person name="Meng A."/>
            <person name="Brown T."/>
            <person name="Cohen L."/>
        </authorList>
    </citation>
    <scope>NUCLEOTIDE SEQUENCE</scope>
    <source>
        <strain evidence="5">SoJaBio B1-5/56/2</strain>
    </source>
</reference>
<dbReference type="EMBL" id="HBKR01010678">
    <property type="protein sequence ID" value="CAE2295676.1"/>
    <property type="molecule type" value="Transcribed_RNA"/>
</dbReference>
<evidence type="ECO:0000313" key="5">
    <source>
        <dbReference type="EMBL" id="CAE2295676.1"/>
    </source>
</evidence>
<dbReference type="InterPro" id="IPR021133">
    <property type="entry name" value="HEAT_type_2"/>
</dbReference>
<dbReference type="Gene3D" id="1.25.10.10">
    <property type="entry name" value="Leucine-rich Repeat Variant"/>
    <property type="match status" value="1"/>
</dbReference>
<feature type="repeat" description="HEAT" evidence="3">
    <location>
        <begin position="203"/>
        <end position="241"/>
    </location>
</feature>
<sequence>MFEEQPIHPIQILIDELKNEEIEVRLNAVRSLPEIAEALGPERTRTELVPFLSITISDSEDGVLVALAEQLGSFGEFVGGKEYLPSLLDPLEQLAVAEDSVVREQAMIALESTCKDIPPEGITEHLLPIIQRLGNGEWFTPRLAATIMIPFAAPKLSDQNLIDTLTLFAKLCDDNTPMVRREAQTQIAKLASLTPKEPFLKLISPKFVSLSKDSQDSVRLLTVPNAIEIAKILNEEENIAHNILDTLLGCAADDAWRVRFMVADRLTEICEAFGPQITEKHFVTAFTKLVGDVEPEVRTAASGNVVAVCSRVSSELAMSEVIPSIKDLVVDPSEHVRVALSKVIMDLAPICGKENTKAHLVDLFLRLLQDEFSDVRLNIISKLSAVDNVISVDLLEQALIPAIVHLAEDRQWRVRLAIIEHIPIMAKQLGVAYFDEKLSALCFSLLNDPVFNVRTAATVNLRRLASLFGDDWVKGTLLPQIGVLKENSNYLYRMTTLFSIKELATVVSPQILEESLLPFVFELAGDRVPNIRLNAVKTMEVVHSNVSDGAKGKIVEQVGVLKGDVDGDVKAHAIGCKFGAA</sequence>
<dbReference type="SUPFAM" id="SSF48371">
    <property type="entry name" value="ARM repeat"/>
    <property type="match status" value="1"/>
</dbReference>
<dbReference type="PANTHER" id="PTHR10648">
    <property type="entry name" value="SERINE/THREONINE-PROTEIN PHOSPHATASE PP2A 65 KDA REGULATORY SUBUNIT"/>
    <property type="match status" value="1"/>
</dbReference>
<dbReference type="GO" id="GO:0019888">
    <property type="term" value="F:protein phosphatase regulator activity"/>
    <property type="evidence" value="ECO:0007669"/>
    <property type="project" value="TreeGrafter"/>
</dbReference>
<feature type="repeat" description="HEAT" evidence="3">
    <location>
        <begin position="516"/>
        <end position="550"/>
    </location>
</feature>
<dbReference type="InterPro" id="IPR011989">
    <property type="entry name" value="ARM-like"/>
</dbReference>
<evidence type="ECO:0000256" key="2">
    <source>
        <dbReference type="ARBA" id="ARBA00038332"/>
    </source>
</evidence>
<dbReference type="GO" id="GO:0005829">
    <property type="term" value="C:cytosol"/>
    <property type="evidence" value="ECO:0007669"/>
    <property type="project" value="TreeGrafter"/>
</dbReference>
<keyword evidence="1" id="KW-0677">Repeat</keyword>
<dbReference type="InterPro" id="IPR016024">
    <property type="entry name" value="ARM-type_fold"/>
</dbReference>
<comment type="similarity">
    <text evidence="2">Belongs to the phosphatase 2A regulatory subunit A family.</text>
</comment>
<evidence type="ECO:0000256" key="1">
    <source>
        <dbReference type="ARBA" id="ARBA00022737"/>
    </source>
</evidence>
<dbReference type="InterPro" id="IPR051023">
    <property type="entry name" value="PP2A_Regulatory_Subunit_A"/>
</dbReference>
<dbReference type="PROSITE" id="PS50077">
    <property type="entry name" value="HEAT_REPEAT"/>
    <property type="match status" value="7"/>
</dbReference>
<organism evidence="5">
    <name type="scientific">Paramoeba aestuarina</name>
    <dbReference type="NCBI Taxonomy" id="180227"/>
    <lineage>
        <taxon>Eukaryota</taxon>
        <taxon>Amoebozoa</taxon>
        <taxon>Discosea</taxon>
        <taxon>Flabellinia</taxon>
        <taxon>Dactylopodida</taxon>
        <taxon>Paramoebidae</taxon>
        <taxon>Paramoeba</taxon>
    </lineage>
</organism>
<name>A0A7S4NLT5_9EUKA</name>
<accession>A0A7S4NLT5</accession>
<dbReference type="AlphaFoldDB" id="A0A7S4NLT5"/>
<dbReference type="PANTHER" id="PTHR10648:SF4">
    <property type="entry name" value="PROTEIN PHOSPHATASE 2 (FORMERLY 2A), REGULATORY SUBUNIT A, BETA ISOFORM-RELATED"/>
    <property type="match status" value="1"/>
</dbReference>
<evidence type="ECO:0000256" key="3">
    <source>
        <dbReference type="PROSITE-ProRule" id="PRU00103"/>
    </source>
</evidence>
<dbReference type="GO" id="GO:0005634">
    <property type="term" value="C:nucleus"/>
    <property type="evidence" value="ECO:0007669"/>
    <property type="project" value="TreeGrafter"/>
</dbReference>
<dbReference type="GO" id="GO:0000159">
    <property type="term" value="C:protein phosphatase type 2A complex"/>
    <property type="evidence" value="ECO:0007669"/>
    <property type="project" value="TreeGrafter"/>
</dbReference>
<dbReference type="InterPro" id="IPR054573">
    <property type="entry name" value="PP2A/SF3B1-like_HEAT"/>
</dbReference>
<protein>
    <recommendedName>
        <fullName evidence="4">Phosphatase PP2A regulatory subunit A/Splicing factor 3B subunit 1-like HEAT repeat domain-containing protein</fullName>
    </recommendedName>
</protein>
<feature type="repeat" description="HEAT" evidence="3">
    <location>
        <begin position="243"/>
        <end position="281"/>
    </location>
</feature>
<feature type="repeat" description="HEAT" evidence="3">
    <location>
        <begin position="360"/>
        <end position="397"/>
    </location>
</feature>
<dbReference type="Pfam" id="PF22646">
    <property type="entry name" value="PPP2R1A-like_HEAT"/>
    <property type="match status" value="1"/>
</dbReference>
<feature type="domain" description="Phosphatase PP2A regulatory subunit A/Splicing factor 3B subunit 1-like HEAT repeat" evidence="4">
    <location>
        <begin position="275"/>
        <end position="352"/>
    </location>
</feature>
<feature type="repeat" description="HEAT" evidence="3">
    <location>
        <begin position="321"/>
        <end position="359"/>
    </location>
</feature>
<gene>
    <name evidence="5" type="ORF">NAES01612_LOCUS7112</name>
</gene>
<evidence type="ECO:0000259" key="4">
    <source>
        <dbReference type="Pfam" id="PF22646"/>
    </source>
</evidence>
<dbReference type="Pfam" id="PF13646">
    <property type="entry name" value="HEAT_2"/>
    <property type="match status" value="1"/>
</dbReference>